<name>A0ABM8FTK3_9MICO</name>
<dbReference type="CDD" id="cd00761">
    <property type="entry name" value="Glyco_tranf_GTA_type"/>
    <property type="match status" value="1"/>
</dbReference>
<protein>
    <recommendedName>
        <fullName evidence="1">Glycosyltransferase 2-like domain-containing protein</fullName>
    </recommendedName>
</protein>
<keyword evidence="3" id="KW-1185">Reference proteome</keyword>
<dbReference type="RefSeq" id="WP_286302654.1">
    <property type="nucleotide sequence ID" value="NZ_AP027728.1"/>
</dbReference>
<dbReference type="InterPro" id="IPR029044">
    <property type="entry name" value="Nucleotide-diphossugar_trans"/>
</dbReference>
<gene>
    <name evidence="2" type="ORF">GCM10025863_13990</name>
</gene>
<dbReference type="Pfam" id="PF00535">
    <property type="entry name" value="Glycos_transf_2"/>
    <property type="match status" value="1"/>
</dbReference>
<proteinExistence type="predicted"/>
<dbReference type="Gene3D" id="3.90.550.10">
    <property type="entry name" value="Spore Coat Polysaccharide Biosynthesis Protein SpsA, Chain A"/>
    <property type="match status" value="1"/>
</dbReference>
<organism evidence="2 3">
    <name type="scientific">Microbacterium suwonense</name>
    <dbReference type="NCBI Taxonomy" id="683047"/>
    <lineage>
        <taxon>Bacteria</taxon>
        <taxon>Bacillati</taxon>
        <taxon>Actinomycetota</taxon>
        <taxon>Actinomycetes</taxon>
        <taxon>Micrococcales</taxon>
        <taxon>Microbacteriaceae</taxon>
        <taxon>Microbacterium</taxon>
    </lineage>
</organism>
<evidence type="ECO:0000313" key="2">
    <source>
        <dbReference type="EMBL" id="BDZ38785.1"/>
    </source>
</evidence>
<feature type="domain" description="Glycosyltransferase 2-like" evidence="1">
    <location>
        <begin position="9"/>
        <end position="165"/>
    </location>
</feature>
<evidence type="ECO:0000259" key="1">
    <source>
        <dbReference type="Pfam" id="PF00535"/>
    </source>
</evidence>
<dbReference type="Proteomes" id="UP001321543">
    <property type="component" value="Chromosome"/>
</dbReference>
<dbReference type="EMBL" id="AP027728">
    <property type="protein sequence ID" value="BDZ38785.1"/>
    <property type="molecule type" value="Genomic_DNA"/>
</dbReference>
<evidence type="ECO:0000313" key="3">
    <source>
        <dbReference type="Proteomes" id="UP001321543"/>
    </source>
</evidence>
<accession>A0ABM8FTK3</accession>
<dbReference type="InterPro" id="IPR001173">
    <property type="entry name" value="Glyco_trans_2-like"/>
</dbReference>
<reference evidence="3" key="1">
    <citation type="journal article" date="2019" name="Int. J. Syst. Evol. Microbiol.">
        <title>The Global Catalogue of Microorganisms (GCM) 10K type strain sequencing project: providing services to taxonomists for standard genome sequencing and annotation.</title>
        <authorList>
            <consortium name="The Broad Institute Genomics Platform"/>
            <consortium name="The Broad Institute Genome Sequencing Center for Infectious Disease"/>
            <person name="Wu L."/>
            <person name="Ma J."/>
        </authorList>
    </citation>
    <scope>NUCLEOTIDE SEQUENCE [LARGE SCALE GENOMIC DNA]</scope>
    <source>
        <strain evidence="3">NBRC 106310</strain>
    </source>
</reference>
<sequence>MPLEPDVAIVLTVHHEGRTLIPTVRALDRAIASAAPLSVEVVIVCDRIDEATRRTLARLGTDYALANAAAIAMLEVDNGDLSASRNDGISATRAPVIGVLDADNLPSENWISRAFDALAHTSEPAIVHPELVVTFGSKRETWRLIGTDDPAFQPGWLAWFNPGMPLPWPTEACSSGSPTVRRRRVVASVRRTGHGTATPWRQVSFT</sequence>
<dbReference type="SUPFAM" id="SSF53448">
    <property type="entry name" value="Nucleotide-diphospho-sugar transferases"/>
    <property type="match status" value="1"/>
</dbReference>